<dbReference type="Proteomes" id="UP000660729">
    <property type="component" value="Unassembled WGS sequence"/>
</dbReference>
<protein>
    <submittedName>
        <fullName evidence="1">Uncharacterized protein</fullName>
    </submittedName>
</protein>
<proteinExistence type="predicted"/>
<accession>A0A8H6VGY2</accession>
<name>A0A8H6VGY2_9PEZI</name>
<sequence length="192" mass="21767">MAATEAPLFITAEQADHEQINRLLIYLRDWEYGSGDRFSLITTQDPALATTTPITSPPINPAQISSNPWLGSSLPDLESFVLTTFPPGRHLFIVLDDEGLRTQTCIIVAPSFDPETGDPIPNEFVKIRVPWDETYIVWTNLDLQNMDFEDFVQGDRLDGGWHVYASQTGRDPNVRESWMEERDAMLEREGLL</sequence>
<dbReference type="OrthoDB" id="2884623at2759"/>
<gene>
    <name evidence="1" type="ORF">HII31_06598</name>
</gene>
<organism evidence="1 2">
    <name type="scientific">Pseudocercospora fuligena</name>
    <dbReference type="NCBI Taxonomy" id="685502"/>
    <lineage>
        <taxon>Eukaryota</taxon>
        <taxon>Fungi</taxon>
        <taxon>Dikarya</taxon>
        <taxon>Ascomycota</taxon>
        <taxon>Pezizomycotina</taxon>
        <taxon>Dothideomycetes</taxon>
        <taxon>Dothideomycetidae</taxon>
        <taxon>Mycosphaerellales</taxon>
        <taxon>Mycosphaerellaceae</taxon>
        <taxon>Pseudocercospora</taxon>
    </lineage>
</organism>
<comment type="caution">
    <text evidence="1">The sequence shown here is derived from an EMBL/GenBank/DDBJ whole genome shotgun (WGS) entry which is preliminary data.</text>
</comment>
<keyword evidence="2" id="KW-1185">Reference proteome</keyword>
<dbReference type="AlphaFoldDB" id="A0A8H6VGY2"/>
<evidence type="ECO:0000313" key="1">
    <source>
        <dbReference type="EMBL" id="KAF7191953.1"/>
    </source>
</evidence>
<evidence type="ECO:0000313" key="2">
    <source>
        <dbReference type="Proteomes" id="UP000660729"/>
    </source>
</evidence>
<dbReference type="EMBL" id="JABCIY010000151">
    <property type="protein sequence ID" value="KAF7191953.1"/>
    <property type="molecule type" value="Genomic_DNA"/>
</dbReference>
<reference evidence="1" key="1">
    <citation type="submission" date="2020-04" db="EMBL/GenBank/DDBJ databases">
        <title>Draft genome resource of the tomato pathogen Pseudocercospora fuligena.</title>
        <authorList>
            <person name="Zaccaron A."/>
        </authorList>
    </citation>
    <scope>NUCLEOTIDE SEQUENCE</scope>
    <source>
        <strain evidence="1">PF001</strain>
    </source>
</reference>